<dbReference type="EMBL" id="AF303741">
    <property type="protein sequence ID" value="AAK82039.1"/>
    <property type="molecule type" value="Genomic_DNA"/>
</dbReference>
<organism evidence="1 2">
    <name type="scientific">Invertebrate iridescent virus 6</name>
    <name type="common">IIV-6</name>
    <name type="synonym">Chilo iridescent virus</name>
    <dbReference type="NCBI Taxonomy" id="176652"/>
    <lineage>
        <taxon>Viruses</taxon>
        <taxon>Varidnaviria</taxon>
        <taxon>Bamfordvirae</taxon>
        <taxon>Nucleocytoviricota</taxon>
        <taxon>Megaviricetes</taxon>
        <taxon>Pimascovirales</taxon>
        <taxon>Pimascovirales incertae sedis</taxon>
        <taxon>Iridoviridae</taxon>
        <taxon>Betairidovirinae</taxon>
        <taxon>Iridovirus</taxon>
        <taxon>Iridovirus chilo1</taxon>
    </lineage>
</organism>
<dbReference type="GeneID" id="1732987"/>
<proteinExistence type="predicted"/>
<keyword evidence="2" id="KW-1185">Reference proteome</keyword>
<evidence type="ECO:0000313" key="1">
    <source>
        <dbReference type="EMBL" id="AAK82039.1"/>
    </source>
</evidence>
<reference evidence="1 2" key="5">
    <citation type="journal article" date="1992" name="Virus Genes">
        <title>Identification and mapping of origins of DNA replication within the DNA sequences of the genome of insect iridescent virus type 6.</title>
        <authorList>
            <person name="Handermann M."/>
            <person name="Schnitzler P."/>
            <person name="Rosen-Wolff A."/>
            <person name="Raab K."/>
            <person name="Sonntag K.C."/>
            <person name="Darai G."/>
        </authorList>
    </citation>
    <scope>NUCLEOTIDE SEQUENCE [LARGE SCALE GENOMIC DNA]</scope>
</reference>
<reference evidence="1 2" key="11">
    <citation type="journal article" date="1994" name="Virus Genes">
        <title>Chilo iridescent virus encodes a putative helicase belonging to a distinct family within the "DEAD/H" superfamily: implications for the evolution of large DNA viruses.</title>
        <authorList>
            <person name="Sonntag K.C."/>
            <person name="Schnitzler P."/>
            <person name="Koonin E.V."/>
            <person name="Darai G."/>
        </authorList>
    </citation>
    <scope>NUCLEOTIDE SEQUENCE [LARGE SCALE GENOMIC DNA]</scope>
</reference>
<protein>
    <submittedName>
        <fullName evidence="1">166L</fullName>
    </submittedName>
</protein>
<reference evidence="1 2" key="15">
    <citation type="journal article" date="2001" name="Virology">
        <title>Analysis of the first complete DNA sequence of an invertebrate iridovirus: coding strategy of the genome of Chilo iridescent virus.</title>
        <authorList>
            <person name="Jakob N.J."/>
            <person name="Muller K."/>
            <person name="Bahr U."/>
            <person name="Darai G."/>
        </authorList>
    </citation>
    <scope>NUCLEOTIDE SEQUENCE [LARGE SCALE GENOMIC DNA]</scope>
</reference>
<organismHost>
    <name type="scientific">Spodoptera frugiperda</name>
    <name type="common">Fall armyworm</name>
    <dbReference type="NCBI Taxonomy" id="7108"/>
</organismHost>
<evidence type="ECO:0000313" key="2">
    <source>
        <dbReference type="Proteomes" id="UP000001359"/>
    </source>
</evidence>
<reference evidence="1 2" key="6">
    <citation type="journal article" date="1992" name="Virus Genes">
        <title>Characterization of the third origin of DNA replication of the genome of insect iridescent virus type 6.</title>
        <authorList>
            <person name="Sonntag K.C."/>
            <person name="Darai G."/>
        </authorList>
    </citation>
    <scope>NUCLEOTIDE SEQUENCE [LARGE SCALE GENOMIC DNA]</scope>
</reference>
<dbReference type="KEGG" id="vg:1732987"/>
<reference evidence="1 2" key="13">
    <citation type="journal article" date="1998" name="Virus Genes">
        <title>Identification of a thymidylate synthase gene within the genome of Chilo iridescent virus.</title>
        <authorList>
            <person name="Muller K."/>
            <person name="Tidona C.A."/>
            <person name="Bahr U."/>
            <person name="Darai G."/>
        </authorList>
    </citation>
    <scope>NUCLEOTIDE SEQUENCE [LARGE SCALE GENOMIC DNA]</scope>
</reference>
<organismHost>
    <name type="scientific">Acheta domesticus</name>
    <name type="common">House cricket</name>
    <dbReference type="NCBI Taxonomy" id="6997"/>
</organismHost>
<reference evidence="1 2" key="7">
    <citation type="journal article" date="1993" name="J. Gen. Virol.">
        <title>Identification of the gene encoding the major capsid protein of insect iridescent virus type 6 by polymerase chain reaction.</title>
        <authorList>
            <person name="Stohwasser R."/>
            <person name="Raab K."/>
            <person name="Schnitzler P."/>
            <person name="Janssen W."/>
            <person name="Darai G."/>
        </authorList>
    </citation>
    <scope>NUCLEOTIDE SEQUENCE [LARGE SCALE GENOMIC DNA]</scope>
</reference>
<dbReference type="Proteomes" id="UP000001359">
    <property type="component" value="Segment"/>
</dbReference>
<dbReference type="RefSeq" id="NP_149629.1">
    <property type="nucleotide sequence ID" value="NC_003038.1"/>
</dbReference>
<organismHost>
    <name type="scientific">Gryllus campestris</name>
    <dbReference type="NCBI Taxonomy" id="58607"/>
</organismHost>
<reference evidence="1 2" key="12">
    <citation type="journal article" date="1997" name="Virus Genes">
        <title>The DNA sequence of Chilo iridescent virus between the genome coordinates 0.101 and 0.391; similarities in coding strategy between insect and vertebrate iridoviruses.</title>
        <authorList>
            <person name="Bahr U."/>
            <person name="Tidona C.A."/>
            <person name="Darai G."/>
        </authorList>
    </citation>
    <scope>NUCLEOTIDE SEQUENCE [LARGE SCALE GENOMIC DNA]</scope>
</reference>
<reference evidence="1 2" key="4">
    <citation type="journal article" date="1988" name="Virology">
        <title>Identification and characterization of the repetitive DNA element in the genome of insect iridescent virus type 6.</title>
        <authorList>
            <person name="Fischer M."/>
            <person name="Schnitzler P."/>
            <person name="Delius H."/>
            <person name="Darai G."/>
        </authorList>
    </citation>
    <scope>NUCLEOTIDE SEQUENCE [LARGE SCALE GENOMIC DNA]</scope>
</reference>
<reference evidence="1 2" key="8">
    <citation type="journal article" date="1994" name="Intervirology">
        <title>Identification of the primary structure and the coding capacity of the genome of insect iridescent virus type 6 between the genome coordinates 0.310 and 0.347 (7990 bp).</title>
        <authorList>
            <person name="Sonntag K.C."/>
            <person name="Schnitzler P."/>
            <person name="Janssen W."/>
            <person name="Darai G."/>
        </authorList>
    </citation>
    <scope>NUCLEOTIDE SEQUENCE [LARGE SCALE GENOMIC DNA]</scope>
</reference>
<reference evidence="1 2" key="3">
    <citation type="journal article" date="1987" name="Virology">
        <title>Molecular cloning and physical mapping of the genome of insect iridescent virus type 6: further evidence for circular permutation of the viral genome.</title>
        <authorList>
            <person name="Schnitzler P."/>
            <person name="Soltau J.B."/>
            <person name="Fischer M."/>
            <person name="Reisner H."/>
            <person name="Scholz J."/>
            <person name="Delius H."/>
            <person name="Darai G."/>
        </authorList>
    </citation>
    <scope>NUCLEOTIDE SEQUENCE [LARGE SCALE GENOMIC DNA]</scope>
</reference>
<reference evidence="1 2" key="9">
    <citation type="journal article" date="1994" name="J. Gen. Virol.">
        <title>Insect iridescent virus type 6 encodes a polypeptide related to the largest subunit of eukaryotic RNA polymerase II.</title>
        <authorList>
            <person name="Schnitzler P."/>
            <person name="Sonntag K.C."/>
            <person name="Muller M."/>
            <person name="Janssen W."/>
            <person name="Bugert J.J."/>
            <person name="Koonin E.V."/>
            <person name="Darai G."/>
        </authorList>
    </citation>
    <scope>NUCLEOTIDE SEQUENCE [LARGE SCALE GENOMIC DNA]</scope>
</reference>
<sequence>MNNSSHTSRRKKCMSQYSPFSIKIPTIIVFTFNKRDFNICIFIIIFFFKC</sequence>
<organismHost>
    <name type="scientific">Chilo suppressalis</name>
    <name type="common">Asiatic rice borer moth</name>
    <dbReference type="NCBI Taxonomy" id="168631"/>
</organismHost>
<reference evidence="1 2" key="14">
    <citation type="journal article" date="1999" name="Virus Genes">
        <title>Identification of a gene cluster within the genome of Chilo iridescent virus encoding enzymes involved in viral DNA replication and processing.</title>
        <authorList>
            <person name="Muller K."/>
            <person name="Tidona C.A."/>
            <person name="Darai G."/>
        </authorList>
    </citation>
    <scope>NUCLEOTIDE SEQUENCE [LARGE SCALE GENOMIC DNA]</scope>
</reference>
<reference evidence="1 2" key="10">
    <citation type="journal article" date="1994" name="Nucleic Acids Res.">
        <title>Identification of genes encoding zinc finger proteins, non-histone chromosomal HMG protein homologue, and a putative GTP phosphohydrolase in the genome of Chilo iridescent virus.</title>
        <authorList>
            <person name="Schnitzler P."/>
            <person name="Hug M."/>
            <person name="Handermann M."/>
            <person name="Janssen W."/>
            <person name="Koonin E.V."/>
            <person name="Delius H."/>
            <person name="Darai C."/>
        </authorList>
    </citation>
    <scope>NUCLEOTIDE SEQUENCE [LARGE SCALE GENOMIC DNA]</scope>
</reference>
<accession>Q91FZ3</accession>
<reference evidence="1 2" key="1">
    <citation type="journal article" date="1984" name="J. Virol.">
        <title>DNA analysis of insect iridescent virus 6: evidence for circular permutation and terminal redundancy.</title>
        <authorList>
            <person name="Delius H."/>
            <person name="Darai G."/>
            <person name="Fluegel R.M."/>
        </authorList>
    </citation>
    <scope>NUCLEOTIDE SEQUENCE [LARGE SCALE GENOMIC DNA]</scope>
</reference>
<organismHost>
    <name type="scientific">Gryllus bimaculatus</name>
    <name type="common">Two-spotted cricket</name>
    <dbReference type="NCBI Taxonomy" id="6999"/>
</organismHost>
<reference evidence="1 2" key="2">
    <citation type="journal article" date="1986" name="Med. Microbiol. Immunol.">
        <title>Insect iridescent virus type 6 induced toxic degenerative hepatitis in mice.</title>
        <authorList>
            <person name="Lorbacher de Ruiz H."/>
            <person name="Gelderblom H."/>
            <person name="Hofmann W."/>
            <person name="Darai G."/>
        </authorList>
    </citation>
    <scope>NUCLEOTIDE SEQUENCE [LARGE SCALE GENOMIC DNA]</scope>
</reference>
<name>Q91FZ3_IIV6</name>